<reference evidence="2 4" key="1">
    <citation type="submission" date="2017-07" db="EMBL/GenBank/DDBJ databases">
        <title>Leptospira spp. isolated from tropical soils.</title>
        <authorList>
            <person name="Thibeaux R."/>
            <person name="Iraola G."/>
            <person name="Ferres I."/>
            <person name="Bierque E."/>
            <person name="Girault D."/>
            <person name="Soupe-Gilbert M.-E."/>
            <person name="Picardeau M."/>
            <person name="Goarant C."/>
        </authorList>
    </citation>
    <scope>NUCLEOTIDE SEQUENCE [LARGE SCALE GENOMIC DNA]</scope>
    <source>
        <strain evidence="2 4">FH4-C-A1</strain>
    </source>
</reference>
<keyword evidence="4" id="KW-1185">Reference proteome</keyword>
<comment type="caution">
    <text evidence="3">The sequence shown here is derived from an EMBL/GenBank/DDBJ whole genome shotgun (WGS) entry which is preliminary data.</text>
</comment>
<dbReference type="Proteomes" id="UP000231879">
    <property type="component" value="Unassembled WGS sequence"/>
</dbReference>
<dbReference type="Pfam" id="PF04341">
    <property type="entry name" value="DUF485"/>
    <property type="match status" value="1"/>
</dbReference>
<keyword evidence="1" id="KW-1133">Transmembrane helix</keyword>
<reference evidence="3 5" key="2">
    <citation type="journal article" date="2019" name="PLoS Negl. Trop. Dis.">
        <title>Revisiting the worldwide diversity of Leptospira species in the environment.</title>
        <authorList>
            <person name="Vincent A.T."/>
            <person name="Schiettekatte O."/>
            <person name="Bourhy P."/>
            <person name="Veyrier F.J."/>
            <person name="Picardeau M."/>
        </authorList>
    </citation>
    <scope>NUCLEOTIDE SEQUENCE [LARGE SCALE GENOMIC DNA]</scope>
    <source>
        <strain evidence="3 5">201702444</strain>
    </source>
</reference>
<dbReference type="PANTHER" id="PTHR38598:SF1">
    <property type="entry name" value="INNER MEMBRANE PROTEIN YJCH"/>
    <property type="match status" value="1"/>
</dbReference>
<dbReference type="EMBL" id="NPDS01000002">
    <property type="protein sequence ID" value="PJZ57724.1"/>
    <property type="molecule type" value="Genomic_DNA"/>
</dbReference>
<dbReference type="RefSeq" id="WP_100761377.1">
    <property type="nucleotide sequence ID" value="NZ_NPDS01000002.1"/>
</dbReference>
<dbReference type="AlphaFoldDB" id="A0A2M9Z1R6"/>
<dbReference type="InterPro" id="IPR007436">
    <property type="entry name" value="DUF485"/>
</dbReference>
<sequence length="100" mass="11623">MKTPAHKLVEEPEFKKLVSTRWIVSFTLLALLFLSYYGYILTVAFYPELLIRKVGSFSNVGILASALVILFSWFLTLIYVIWANRSYDKNVNSLKKRLED</sequence>
<evidence type="ECO:0000313" key="5">
    <source>
        <dbReference type="Proteomes" id="UP000298429"/>
    </source>
</evidence>
<name>A0A2M9Z1R6_9LEPT</name>
<feature type="transmembrane region" description="Helical" evidence="1">
    <location>
        <begin position="60"/>
        <end position="82"/>
    </location>
</feature>
<dbReference type="InterPro" id="IPR052959">
    <property type="entry name" value="Inner_membrane_assoc"/>
</dbReference>
<dbReference type="PANTHER" id="PTHR38598">
    <property type="entry name" value="INNER MEMBRANE PROTEIN YJCH"/>
    <property type="match status" value="1"/>
</dbReference>
<keyword evidence="1" id="KW-0472">Membrane</keyword>
<dbReference type="EMBL" id="RQGN01000084">
    <property type="protein sequence ID" value="TGL97072.1"/>
    <property type="molecule type" value="Genomic_DNA"/>
</dbReference>
<dbReference type="OrthoDB" id="9799991at2"/>
<proteinExistence type="predicted"/>
<evidence type="ECO:0000256" key="1">
    <source>
        <dbReference type="SAM" id="Phobius"/>
    </source>
</evidence>
<organism evidence="3 5">
    <name type="scientific">Leptospira barantonii</name>
    <dbReference type="NCBI Taxonomy" id="2023184"/>
    <lineage>
        <taxon>Bacteria</taxon>
        <taxon>Pseudomonadati</taxon>
        <taxon>Spirochaetota</taxon>
        <taxon>Spirochaetia</taxon>
        <taxon>Leptospirales</taxon>
        <taxon>Leptospiraceae</taxon>
        <taxon>Leptospira</taxon>
    </lineage>
</organism>
<dbReference type="GO" id="GO:0005886">
    <property type="term" value="C:plasma membrane"/>
    <property type="evidence" value="ECO:0007669"/>
    <property type="project" value="TreeGrafter"/>
</dbReference>
<dbReference type="Proteomes" id="UP000298429">
    <property type="component" value="Unassembled WGS sequence"/>
</dbReference>
<accession>A0A2M9Z1R6</accession>
<gene>
    <name evidence="2" type="ORF">CH367_04775</name>
    <name evidence="3" type="ORF">EHQ76_15280</name>
</gene>
<evidence type="ECO:0000313" key="3">
    <source>
        <dbReference type="EMBL" id="TGL97072.1"/>
    </source>
</evidence>
<keyword evidence="1" id="KW-0812">Transmembrane</keyword>
<protein>
    <submittedName>
        <fullName evidence="3">DUF485 domain-containing protein</fullName>
    </submittedName>
</protein>
<feature type="transmembrane region" description="Helical" evidence="1">
    <location>
        <begin position="21"/>
        <end position="40"/>
    </location>
</feature>
<evidence type="ECO:0000313" key="4">
    <source>
        <dbReference type="Proteomes" id="UP000231879"/>
    </source>
</evidence>
<evidence type="ECO:0000313" key="2">
    <source>
        <dbReference type="EMBL" id="PJZ57724.1"/>
    </source>
</evidence>